<keyword evidence="3" id="KW-1185">Reference proteome</keyword>
<dbReference type="GO" id="GO:0008168">
    <property type="term" value="F:methyltransferase activity"/>
    <property type="evidence" value="ECO:0007669"/>
    <property type="project" value="UniProtKB-KW"/>
</dbReference>
<dbReference type="Proteomes" id="UP001549749">
    <property type="component" value="Unassembled WGS sequence"/>
</dbReference>
<accession>A0ABV2T4W1</accession>
<keyword evidence="2" id="KW-0489">Methyltransferase</keyword>
<dbReference type="Gene3D" id="3.40.50.150">
    <property type="entry name" value="Vaccinia Virus protein VP39"/>
    <property type="match status" value="1"/>
</dbReference>
<evidence type="ECO:0000259" key="1">
    <source>
        <dbReference type="Pfam" id="PF08241"/>
    </source>
</evidence>
<gene>
    <name evidence="2" type="ORF">ABR189_09775</name>
</gene>
<dbReference type="PANTHER" id="PTHR43861">
    <property type="entry name" value="TRANS-ACONITATE 2-METHYLTRANSFERASE-RELATED"/>
    <property type="match status" value="1"/>
</dbReference>
<dbReference type="CDD" id="cd02440">
    <property type="entry name" value="AdoMet_MTases"/>
    <property type="match status" value="1"/>
</dbReference>
<dbReference type="InterPro" id="IPR029063">
    <property type="entry name" value="SAM-dependent_MTases_sf"/>
</dbReference>
<protein>
    <submittedName>
        <fullName evidence="2">Class I SAM-dependent methyltransferase</fullName>
        <ecNumber evidence="2">2.1.1.-</ecNumber>
    </submittedName>
</protein>
<organism evidence="2 3">
    <name type="scientific">Chitinophaga defluvii</name>
    <dbReference type="NCBI Taxonomy" id="3163343"/>
    <lineage>
        <taxon>Bacteria</taxon>
        <taxon>Pseudomonadati</taxon>
        <taxon>Bacteroidota</taxon>
        <taxon>Chitinophagia</taxon>
        <taxon>Chitinophagales</taxon>
        <taxon>Chitinophagaceae</taxon>
        <taxon>Chitinophaga</taxon>
    </lineage>
</organism>
<dbReference type="GO" id="GO:0032259">
    <property type="term" value="P:methylation"/>
    <property type="evidence" value="ECO:0007669"/>
    <property type="project" value="UniProtKB-KW"/>
</dbReference>
<keyword evidence="2" id="KW-0808">Transferase</keyword>
<dbReference type="Pfam" id="PF08241">
    <property type="entry name" value="Methyltransf_11"/>
    <property type="match status" value="1"/>
</dbReference>
<comment type="caution">
    <text evidence="2">The sequence shown here is derived from an EMBL/GenBank/DDBJ whole genome shotgun (WGS) entry which is preliminary data.</text>
</comment>
<evidence type="ECO:0000313" key="3">
    <source>
        <dbReference type="Proteomes" id="UP001549749"/>
    </source>
</evidence>
<reference evidence="2 3" key="1">
    <citation type="submission" date="2024-06" db="EMBL/GenBank/DDBJ databases">
        <title>Chitinophaga defluvii sp. nov., isolated from municipal sewage.</title>
        <authorList>
            <person name="Zhang L."/>
        </authorList>
    </citation>
    <scope>NUCLEOTIDE SEQUENCE [LARGE SCALE GENOMIC DNA]</scope>
    <source>
        <strain evidence="2 3">H8</strain>
    </source>
</reference>
<dbReference type="EMBL" id="JBEXAC010000001">
    <property type="protein sequence ID" value="MET6997657.1"/>
    <property type="molecule type" value="Genomic_DNA"/>
</dbReference>
<evidence type="ECO:0000313" key="2">
    <source>
        <dbReference type="EMBL" id="MET6997657.1"/>
    </source>
</evidence>
<sequence length="245" mass="27601">MKQNIYDNDIFFQGYQQLRATESGLNAALEEPALYALLPALSGLDILDLGCGTGKFCRLAAATAATVTGADISQKMLQEAIRQTKAANVTYICAPTEELTFAQQRFNLVVSSLALHYIANYQQVVTNVFQWLQPGGQFIFSVEHPMCTAMHHAQWQTDEAGNILHWPVDNYQEETIRHTTWFVENVIKYHRTTATYVNTLIQAGFRIAGLHEPLPVKEYLEQRPSLVRECRRPPFLLLAATKPSI</sequence>
<dbReference type="PANTHER" id="PTHR43861:SF1">
    <property type="entry name" value="TRANS-ACONITATE 2-METHYLTRANSFERASE"/>
    <property type="match status" value="1"/>
</dbReference>
<dbReference type="InterPro" id="IPR013216">
    <property type="entry name" value="Methyltransf_11"/>
</dbReference>
<feature type="domain" description="Methyltransferase type 11" evidence="1">
    <location>
        <begin position="47"/>
        <end position="140"/>
    </location>
</feature>
<proteinExistence type="predicted"/>
<dbReference type="EC" id="2.1.1.-" evidence="2"/>
<dbReference type="RefSeq" id="WP_354660292.1">
    <property type="nucleotide sequence ID" value="NZ_JBEXAC010000001.1"/>
</dbReference>
<dbReference type="SUPFAM" id="SSF53335">
    <property type="entry name" value="S-adenosyl-L-methionine-dependent methyltransferases"/>
    <property type="match status" value="1"/>
</dbReference>
<name>A0ABV2T4W1_9BACT</name>